<dbReference type="Proteomes" id="UP000284547">
    <property type="component" value="Unassembled WGS sequence"/>
</dbReference>
<dbReference type="GO" id="GO:0019146">
    <property type="term" value="F:arabinose-5-phosphate isomerase activity"/>
    <property type="evidence" value="ECO:0007669"/>
    <property type="project" value="UniProtKB-ARBA"/>
</dbReference>
<evidence type="ECO:0000256" key="2">
    <source>
        <dbReference type="ARBA" id="ARBA00022737"/>
    </source>
</evidence>
<dbReference type="Gene3D" id="3.40.50.10490">
    <property type="entry name" value="Glucose-6-phosphate isomerase like protein, domain 1"/>
    <property type="match status" value="1"/>
</dbReference>
<feature type="binding site" evidence="5">
    <location>
        <position position="91"/>
    </location>
    <ligand>
        <name>Zn(2+)</name>
        <dbReference type="ChEBI" id="CHEBI:29105"/>
    </ligand>
</feature>
<feature type="site" description="Catalytically relevant" evidence="6">
    <location>
        <position position="68"/>
    </location>
</feature>
<sequence length="331" mass="34645">MRSTVLTPDALTPSSLTPEAHRRAAERVLRIEGEALLTLAGALPDDFAGAVAALLEVRGRAVLSGIGKSGHVARKIAATLASTGTPSLFVHPAEASHGDLGMVTPDDICILLSNSGETMELRDLIAHCARFDIPLIGMSRDAGSTLMRAADYRLTIPDLPEACAIGMAPTTSTTLMMGLGDALAVALMEARRFEADQFRTYHPGGKLGAQLTLVRQVMHPQVPLVPLDAPMQEVVRAMTAGGLGVTGVVDAQGLLAGVVTDGDLRRNIVGLLDRVAGDIATRSPKTVAPQTLAAEALAIVNKSKISALFVCEDGRPVGIVHLHDLLRIGVM</sequence>
<evidence type="ECO:0000259" key="8">
    <source>
        <dbReference type="PROSITE" id="PS51371"/>
    </source>
</evidence>
<dbReference type="GO" id="GO:1901135">
    <property type="term" value="P:carbohydrate derivative metabolic process"/>
    <property type="evidence" value="ECO:0007669"/>
    <property type="project" value="InterPro"/>
</dbReference>
<dbReference type="PIRSF" id="PIRSF004692">
    <property type="entry name" value="KdsD_KpsF"/>
    <property type="match status" value="1"/>
</dbReference>
<dbReference type="GO" id="GO:0097367">
    <property type="term" value="F:carbohydrate derivative binding"/>
    <property type="evidence" value="ECO:0007669"/>
    <property type="project" value="InterPro"/>
</dbReference>
<dbReference type="InterPro" id="IPR046342">
    <property type="entry name" value="CBS_dom_sf"/>
</dbReference>
<dbReference type="Pfam" id="PF01380">
    <property type="entry name" value="SIS"/>
    <property type="match status" value="1"/>
</dbReference>
<evidence type="ECO:0000256" key="7">
    <source>
        <dbReference type="PROSITE-ProRule" id="PRU00703"/>
    </source>
</evidence>
<evidence type="ECO:0000259" key="9">
    <source>
        <dbReference type="PROSITE" id="PS51464"/>
    </source>
</evidence>
<reference evidence="10 11" key="1">
    <citation type="submission" date="2018-08" db="EMBL/GenBank/DDBJ databases">
        <title>Flavobacterium tibetense sp. nov., isolated from a wetland YonghuCo on Tibetan Plateau.</title>
        <authorList>
            <person name="Phurbu D."/>
            <person name="Lu H."/>
            <person name="Xing P."/>
        </authorList>
    </citation>
    <scope>NUCLEOTIDE SEQUENCE [LARGE SCALE GENOMIC DNA]</scope>
    <source>
        <strain evidence="10 11">DJC</strain>
    </source>
</reference>
<accession>A0A411Z6L6</accession>
<keyword evidence="2" id="KW-0677">Repeat</keyword>
<keyword evidence="10" id="KW-0413">Isomerase</keyword>
<proteinExistence type="inferred from homology"/>
<evidence type="ECO:0000256" key="1">
    <source>
        <dbReference type="ARBA" id="ARBA00008165"/>
    </source>
</evidence>
<dbReference type="EMBL" id="QWEY01000001">
    <property type="protein sequence ID" value="RGP38728.1"/>
    <property type="molecule type" value="Genomic_DNA"/>
</dbReference>
<dbReference type="CDD" id="cd04604">
    <property type="entry name" value="CBS_pair_SIS_assoc"/>
    <property type="match status" value="1"/>
</dbReference>
<dbReference type="AlphaFoldDB" id="A0A411Z6L6"/>
<dbReference type="PROSITE" id="PS51464">
    <property type="entry name" value="SIS"/>
    <property type="match status" value="1"/>
</dbReference>
<feature type="site" description="Catalytically relevant" evidence="6">
    <location>
        <position position="120"/>
    </location>
</feature>
<dbReference type="SMART" id="SM00116">
    <property type="entry name" value="CBS"/>
    <property type="match status" value="2"/>
</dbReference>
<dbReference type="InterPro" id="IPR004800">
    <property type="entry name" value="KdsD/KpsF-type"/>
</dbReference>
<comment type="caution">
    <text evidence="10">The sequence shown here is derived from an EMBL/GenBank/DDBJ whole genome shotgun (WGS) entry which is preliminary data.</text>
</comment>
<evidence type="ECO:0000313" key="10">
    <source>
        <dbReference type="EMBL" id="RGP38728.1"/>
    </source>
</evidence>
<dbReference type="PANTHER" id="PTHR42745">
    <property type="match status" value="1"/>
</dbReference>
<evidence type="ECO:0000256" key="5">
    <source>
        <dbReference type="PIRSR" id="PIRSR004692-2"/>
    </source>
</evidence>
<feature type="domain" description="CBS" evidence="8">
    <location>
        <begin position="218"/>
        <end position="274"/>
    </location>
</feature>
<keyword evidence="3 7" id="KW-0129">CBS domain</keyword>
<keyword evidence="5" id="KW-0479">Metal-binding</keyword>
<dbReference type="RefSeq" id="WP_118149472.1">
    <property type="nucleotide sequence ID" value="NZ_QWEY01000001.1"/>
</dbReference>
<keyword evidence="11" id="KW-1185">Reference proteome</keyword>
<evidence type="ECO:0000313" key="11">
    <source>
        <dbReference type="Proteomes" id="UP000284547"/>
    </source>
</evidence>
<dbReference type="OrthoDB" id="9762536at2"/>
<dbReference type="Gene3D" id="3.10.580.10">
    <property type="entry name" value="CBS-domain"/>
    <property type="match status" value="1"/>
</dbReference>
<evidence type="ECO:0000256" key="6">
    <source>
        <dbReference type="PIRSR" id="PIRSR004692-3"/>
    </source>
</evidence>
<protein>
    <submittedName>
        <fullName evidence="10">KpsF/GutQ family sugar-phosphate isomerase</fullName>
    </submittedName>
</protein>
<evidence type="ECO:0000256" key="4">
    <source>
        <dbReference type="PIRNR" id="PIRNR004692"/>
    </source>
</evidence>
<feature type="domain" description="SIS" evidence="9">
    <location>
        <begin position="50"/>
        <end position="193"/>
    </location>
</feature>
<evidence type="ECO:0000256" key="3">
    <source>
        <dbReference type="ARBA" id="ARBA00023122"/>
    </source>
</evidence>
<dbReference type="InterPro" id="IPR035474">
    <property type="entry name" value="SIS_Kpsf"/>
</dbReference>
<organism evidence="10 11">
    <name type="scientific">Pseudotabrizicola alkalilacus</name>
    <dbReference type="NCBI Taxonomy" id="2305252"/>
    <lineage>
        <taxon>Bacteria</taxon>
        <taxon>Pseudomonadati</taxon>
        <taxon>Pseudomonadota</taxon>
        <taxon>Alphaproteobacteria</taxon>
        <taxon>Rhodobacterales</taxon>
        <taxon>Paracoccaceae</taxon>
        <taxon>Pseudotabrizicola</taxon>
    </lineage>
</organism>
<comment type="similarity">
    <text evidence="1 4">Belongs to the SIS family. GutQ/KpsF subfamily.</text>
</comment>
<name>A0A411Z6L6_9RHOB</name>
<keyword evidence="5" id="KW-0862">Zinc</keyword>
<dbReference type="InterPro" id="IPR050986">
    <property type="entry name" value="GutQ/KpsF_isomerases"/>
</dbReference>
<dbReference type="CDD" id="cd05014">
    <property type="entry name" value="SIS_Kpsf"/>
    <property type="match status" value="1"/>
</dbReference>
<dbReference type="Pfam" id="PF00571">
    <property type="entry name" value="CBS"/>
    <property type="match status" value="2"/>
</dbReference>
<dbReference type="FunFam" id="3.40.50.10490:FF:000011">
    <property type="entry name" value="Arabinose 5-phosphate isomerase"/>
    <property type="match status" value="1"/>
</dbReference>
<feature type="site" description="Catalytically relevant" evidence="6">
    <location>
        <position position="161"/>
    </location>
</feature>
<dbReference type="InterPro" id="IPR046348">
    <property type="entry name" value="SIS_dom_sf"/>
</dbReference>
<dbReference type="GO" id="GO:0005975">
    <property type="term" value="P:carbohydrate metabolic process"/>
    <property type="evidence" value="ECO:0007669"/>
    <property type="project" value="InterPro"/>
</dbReference>
<dbReference type="NCBIfam" id="TIGR00393">
    <property type="entry name" value="kpsF"/>
    <property type="match status" value="1"/>
</dbReference>
<dbReference type="InterPro" id="IPR000644">
    <property type="entry name" value="CBS_dom"/>
</dbReference>
<dbReference type="InterPro" id="IPR001347">
    <property type="entry name" value="SIS_dom"/>
</dbReference>
<gene>
    <name evidence="10" type="ORF">D1012_00970</name>
</gene>
<feature type="site" description="Catalytically relevant" evidence="6">
    <location>
        <position position="202"/>
    </location>
</feature>
<dbReference type="PANTHER" id="PTHR42745:SF1">
    <property type="entry name" value="ARABINOSE 5-PHOSPHATE ISOMERASE KDSD"/>
    <property type="match status" value="1"/>
</dbReference>
<dbReference type="PROSITE" id="PS51371">
    <property type="entry name" value="CBS"/>
    <property type="match status" value="2"/>
</dbReference>
<dbReference type="SUPFAM" id="SSF53697">
    <property type="entry name" value="SIS domain"/>
    <property type="match status" value="1"/>
</dbReference>
<feature type="domain" description="CBS" evidence="8">
    <location>
        <begin position="280"/>
        <end position="331"/>
    </location>
</feature>
<dbReference type="GO" id="GO:0046872">
    <property type="term" value="F:metal ion binding"/>
    <property type="evidence" value="ECO:0007669"/>
    <property type="project" value="UniProtKB-KW"/>
</dbReference>